<dbReference type="SUPFAM" id="SSF52540">
    <property type="entry name" value="P-loop containing nucleoside triphosphate hydrolases"/>
    <property type="match status" value="1"/>
</dbReference>
<dbReference type="Pfam" id="PF22982">
    <property type="entry name" value="WHD_HRQ1"/>
    <property type="match status" value="1"/>
</dbReference>
<accession>A0AAW0GIY3</accession>
<dbReference type="EMBL" id="JASBNA010000003">
    <property type="protein sequence ID" value="KAK7693291.1"/>
    <property type="molecule type" value="Genomic_DNA"/>
</dbReference>
<feature type="domain" description="MrfA-like Zn-binding" evidence="1">
    <location>
        <begin position="300"/>
        <end position="371"/>
    </location>
</feature>
<reference evidence="3 4" key="1">
    <citation type="submission" date="2022-09" db="EMBL/GenBank/DDBJ databases">
        <authorList>
            <person name="Palmer J.M."/>
        </authorList>
    </citation>
    <scope>NUCLEOTIDE SEQUENCE [LARGE SCALE GENOMIC DNA]</scope>
    <source>
        <strain evidence="3 4">DSM 7382</strain>
    </source>
</reference>
<dbReference type="Pfam" id="PF09369">
    <property type="entry name" value="MZB"/>
    <property type="match status" value="1"/>
</dbReference>
<dbReference type="GO" id="GO:0043138">
    <property type="term" value="F:3'-5' DNA helicase activity"/>
    <property type="evidence" value="ECO:0007669"/>
    <property type="project" value="TreeGrafter"/>
</dbReference>
<sequence>MLGFPMGGIASFRQQAGRAGRRARDALAVYVADGFPVDKHYAAYPEELFDKPMNDIVIDLDSKIILEAHLQCAAFEVPMTLSDEEYFGPSTKELCESSLKKDAEGWYHTNTKFLPYPSKHISLRGVEEEKYLAVDVTRVGKPGGQPRILEEVELSRSLFELYEGAVFIHQGVTFLVKEVSHDSKMARLIRADVNWTTEPRDFTNIDAVQTKRIREIKGSPQRAFYGRVELMTTVYGYFKIRNGAVIEGVELDTPPWERETTGMWLDVPKPTLQLLEAHAINAAEAIHGASHAFLNQFALAKDLGTECKAAEKEYKVSESKRKRPARLIFYDPSGTSGGVAAKAFDHVSATLETALNAIEVCECEEGCTKCIVSPACRENNLVKNKIGAQIILTAILNRPIDVDLLEYCSELEAHNTIVEAPPVDVAAGVEVEKEQ</sequence>
<dbReference type="GO" id="GO:0005634">
    <property type="term" value="C:nucleus"/>
    <property type="evidence" value="ECO:0007669"/>
    <property type="project" value="TreeGrafter"/>
</dbReference>
<evidence type="ECO:0000259" key="2">
    <source>
        <dbReference type="Pfam" id="PF22982"/>
    </source>
</evidence>
<feature type="domain" description="ATP-dependent helicase HRQ1 winged helix" evidence="2">
    <location>
        <begin position="58"/>
        <end position="125"/>
    </location>
</feature>
<dbReference type="InterPro" id="IPR055227">
    <property type="entry name" value="HRQ1_WHD"/>
</dbReference>
<dbReference type="GO" id="GO:0036297">
    <property type="term" value="P:interstrand cross-link repair"/>
    <property type="evidence" value="ECO:0007669"/>
    <property type="project" value="TreeGrafter"/>
</dbReference>
<proteinExistence type="predicted"/>
<comment type="caution">
    <text evidence="3">The sequence shown here is derived from an EMBL/GenBank/DDBJ whole genome shotgun (WGS) entry which is preliminary data.</text>
</comment>
<dbReference type="PANTHER" id="PTHR47957">
    <property type="entry name" value="ATP-DEPENDENT HELICASE HRQ1"/>
    <property type="match status" value="1"/>
</dbReference>
<dbReference type="PANTHER" id="PTHR47957:SF3">
    <property type="entry name" value="ATP-DEPENDENT HELICASE HRQ1"/>
    <property type="match status" value="1"/>
</dbReference>
<dbReference type="GO" id="GO:0006289">
    <property type="term" value="P:nucleotide-excision repair"/>
    <property type="evidence" value="ECO:0007669"/>
    <property type="project" value="TreeGrafter"/>
</dbReference>
<evidence type="ECO:0000313" key="3">
    <source>
        <dbReference type="EMBL" id="KAK7693291.1"/>
    </source>
</evidence>
<dbReference type="InterPro" id="IPR027417">
    <property type="entry name" value="P-loop_NTPase"/>
</dbReference>
<gene>
    <name evidence="3" type="ORF">QCA50_002858</name>
</gene>
<evidence type="ECO:0000259" key="1">
    <source>
        <dbReference type="Pfam" id="PF09369"/>
    </source>
</evidence>
<dbReference type="Proteomes" id="UP001385951">
    <property type="component" value="Unassembled WGS sequence"/>
</dbReference>
<protein>
    <submittedName>
        <fullName evidence="3">Uncharacterized protein</fullName>
    </submittedName>
</protein>
<dbReference type="AlphaFoldDB" id="A0AAW0GIY3"/>
<evidence type="ECO:0000313" key="4">
    <source>
        <dbReference type="Proteomes" id="UP001385951"/>
    </source>
</evidence>
<organism evidence="3 4">
    <name type="scientific">Cerrena zonata</name>
    <dbReference type="NCBI Taxonomy" id="2478898"/>
    <lineage>
        <taxon>Eukaryota</taxon>
        <taxon>Fungi</taxon>
        <taxon>Dikarya</taxon>
        <taxon>Basidiomycota</taxon>
        <taxon>Agaricomycotina</taxon>
        <taxon>Agaricomycetes</taxon>
        <taxon>Polyporales</taxon>
        <taxon>Cerrenaceae</taxon>
        <taxon>Cerrena</taxon>
    </lineage>
</organism>
<keyword evidence="4" id="KW-1185">Reference proteome</keyword>
<dbReference type="InterPro" id="IPR018973">
    <property type="entry name" value="MZB"/>
</dbReference>
<name>A0AAW0GIY3_9APHY</name>